<dbReference type="RefSeq" id="WP_087679028.1">
    <property type="nucleotide sequence ID" value="NZ_FUWV01000010.1"/>
</dbReference>
<proteinExistence type="predicted"/>
<dbReference type="Proteomes" id="UP000196365">
    <property type="component" value="Unassembled WGS sequence"/>
</dbReference>
<reference evidence="1 2" key="1">
    <citation type="submission" date="2017-02" db="EMBL/GenBank/DDBJ databases">
        <authorList>
            <person name="Peterson S.W."/>
        </authorList>
    </citation>
    <scope>NUCLEOTIDE SEQUENCE [LARGE SCALE GENOMIC DNA]</scope>
    <source>
        <strain evidence="1 2">DSM 15102</strain>
    </source>
</reference>
<accession>A0A1T4ND39</accession>
<organism evidence="1 2">
    <name type="scientific">Garciella nitratireducens DSM 15102</name>
    <dbReference type="NCBI Taxonomy" id="1121911"/>
    <lineage>
        <taxon>Bacteria</taxon>
        <taxon>Bacillati</taxon>
        <taxon>Bacillota</taxon>
        <taxon>Clostridia</taxon>
        <taxon>Eubacteriales</taxon>
        <taxon>Eubacteriaceae</taxon>
        <taxon>Garciella</taxon>
    </lineage>
</organism>
<dbReference type="EMBL" id="FUWV01000010">
    <property type="protein sequence ID" value="SJZ76698.1"/>
    <property type="molecule type" value="Genomic_DNA"/>
</dbReference>
<evidence type="ECO:0000313" key="2">
    <source>
        <dbReference type="Proteomes" id="UP000196365"/>
    </source>
</evidence>
<keyword evidence="2" id="KW-1185">Reference proteome</keyword>
<dbReference type="PROSITE" id="PS51257">
    <property type="entry name" value="PROKAR_LIPOPROTEIN"/>
    <property type="match status" value="1"/>
</dbReference>
<evidence type="ECO:0000313" key="1">
    <source>
        <dbReference type="EMBL" id="SJZ76698.1"/>
    </source>
</evidence>
<evidence type="ECO:0008006" key="3">
    <source>
        <dbReference type="Google" id="ProtNLM"/>
    </source>
</evidence>
<gene>
    <name evidence="1" type="ORF">SAMN02745973_01629</name>
</gene>
<protein>
    <recommendedName>
        <fullName evidence="3">DUF4829 domain-containing protein</fullName>
    </recommendedName>
</protein>
<name>A0A1T4ND39_9FIRM</name>
<dbReference type="AlphaFoldDB" id="A0A1T4ND39"/>
<sequence>MNRNFLIILIILLLSIFIIVGCTNSSSSVKILEKDNDVQNHVEFQTKDISLSNEQFKNFEQYANTGNEQLLKNLTPMEIFQYYYYAFQIEDMKTLYGLYVKGDIYGTPNWKEFQQKINQTDMNYLIELRDLQERIESFSQIKYDDKTSYIQINFKEDRNGKKESSWNFKLLKNSQGIWKMDWIPFE</sequence>
<dbReference type="OrthoDB" id="2958512at2"/>